<dbReference type="PANTHER" id="PTHR13992:SF39">
    <property type="entry name" value="SMRTER, ISOFORM G"/>
    <property type="match status" value="1"/>
</dbReference>
<evidence type="ECO:0000259" key="2">
    <source>
        <dbReference type="PROSITE" id="PS51293"/>
    </source>
</evidence>
<gene>
    <name evidence="3" type="ORF">J3Q64DRAFT_1657304</name>
</gene>
<comment type="caution">
    <text evidence="3">The sequence shown here is derived from an EMBL/GenBank/DDBJ whole genome shotgun (WGS) entry which is preliminary data.</text>
</comment>
<protein>
    <recommendedName>
        <fullName evidence="2">SANT domain-containing protein</fullName>
    </recommendedName>
</protein>
<accession>A0ABR3B3H2</accession>
<dbReference type="EMBL" id="JBCLYO010000005">
    <property type="protein sequence ID" value="KAL0088807.1"/>
    <property type="molecule type" value="Genomic_DNA"/>
</dbReference>
<dbReference type="InterPro" id="IPR017884">
    <property type="entry name" value="SANT_dom"/>
</dbReference>
<feature type="domain" description="SANT" evidence="2">
    <location>
        <begin position="304"/>
        <end position="331"/>
    </location>
</feature>
<dbReference type="InterPro" id="IPR051571">
    <property type="entry name" value="N-CoR_corepressor"/>
</dbReference>
<dbReference type="Gene3D" id="1.10.10.60">
    <property type="entry name" value="Homeodomain-like"/>
    <property type="match status" value="1"/>
</dbReference>
<reference evidence="3 4" key="1">
    <citation type="submission" date="2024-04" db="EMBL/GenBank/DDBJ databases">
        <title>Symmetric and asymmetric DNA N6-adenine methylation regulates different biological responses in Mucorales.</title>
        <authorList>
            <consortium name="Lawrence Berkeley National Laboratory"/>
            <person name="Lax C."/>
            <person name="Mondo S.J."/>
            <person name="Osorio-Concepcion M."/>
            <person name="Muszewska A."/>
            <person name="Corrochano-Luque M."/>
            <person name="Gutierrez G."/>
            <person name="Riley R."/>
            <person name="Lipzen A."/>
            <person name="Guo J."/>
            <person name="Hundley H."/>
            <person name="Amirebrahimi M."/>
            <person name="Ng V."/>
            <person name="Lorenzo-Gutierrez D."/>
            <person name="Binder U."/>
            <person name="Yang J."/>
            <person name="Song Y."/>
            <person name="Canovas D."/>
            <person name="Navarro E."/>
            <person name="Freitag M."/>
            <person name="Gabaldon T."/>
            <person name="Grigoriev I.V."/>
            <person name="Corrochano L.M."/>
            <person name="Nicolas F.E."/>
            <person name="Garre V."/>
        </authorList>
    </citation>
    <scope>NUCLEOTIDE SEQUENCE [LARGE SCALE GENOMIC DNA]</scope>
    <source>
        <strain evidence="3 4">L51</strain>
    </source>
</reference>
<feature type="region of interest" description="Disordered" evidence="1">
    <location>
        <begin position="1"/>
        <end position="50"/>
    </location>
</feature>
<dbReference type="Proteomes" id="UP001448207">
    <property type="component" value="Unassembled WGS sequence"/>
</dbReference>
<evidence type="ECO:0000256" key="1">
    <source>
        <dbReference type="SAM" id="MobiDB-lite"/>
    </source>
</evidence>
<feature type="compositionally biased region" description="Acidic residues" evidence="1">
    <location>
        <begin position="31"/>
        <end position="45"/>
    </location>
</feature>
<feature type="compositionally biased region" description="Basic and acidic residues" evidence="1">
    <location>
        <begin position="9"/>
        <end position="29"/>
    </location>
</feature>
<dbReference type="PROSITE" id="PS51293">
    <property type="entry name" value="SANT"/>
    <property type="match status" value="1"/>
</dbReference>
<evidence type="ECO:0000313" key="4">
    <source>
        <dbReference type="Proteomes" id="UP001448207"/>
    </source>
</evidence>
<sequence>MYEEILVENQRRMESSNEDRDIMDDRSTTEEMADEARQDEDDTRAEEEAKQHALQVISESSQPLLLSDINQMPFSASPILRKRPQLLINQIHTSDDSDALLYENIIKDNQKTAQESSLAIGGWQGHPDLPSDWEDPQKWSKPVHERVEDYSCYQANIEAFGRLKISVAGTLAVRNEALKKKERRLKQEFKNLYEQWTEKNVALDRVRDHERKASEKYSCRPSTNPYHVPGTGSWTSDAARSEAELLEIIQSLESAEMRNPELRAKKTTATIPPMILDVRERMRTYDDRSGLVTNPLKYYHTGPDTGDVWTQQEMTTFMEAYMQYPKQFEKI</sequence>
<evidence type="ECO:0000313" key="3">
    <source>
        <dbReference type="EMBL" id="KAL0088807.1"/>
    </source>
</evidence>
<keyword evidence="4" id="KW-1185">Reference proteome</keyword>
<dbReference type="PANTHER" id="PTHR13992">
    <property type="entry name" value="NUCLEAR RECEPTOR CO-REPRESSOR RELATED NCOR"/>
    <property type="match status" value="1"/>
</dbReference>
<name>A0ABR3B3H2_PHYBL</name>
<proteinExistence type="predicted"/>
<organism evidence="3 4">
    <name type="scientific">Phycomyces blakesleeanus</name>
    <dbReference type="NCBI Taxonomy" id="4837"/>
    <lineage>
        <taxon>Eukaryota</taxon>
        <taxon>Fungi</taxon>
        <taxon>Fungi incertae sedis</taxon>
        <taxon>Mucoromycota</taxon>
        <taxon>Mucoromycotina</taxon>
        <taxon>Mucoromycetes</taxon>
        <taxon>Mucorales</taxon>
        <taxon>Phycomycetaceae</taxon>
        <taxon>Phycomyces</taxon>
    </lineage>
</organism>
<feature type="non-terminal residue" evidence="3">
    <location>
        <position position="331"/>
    </location>
</feature>